<dbReference type="InterPro" id="IPR029063">
    <property type="entry name" value="SAM-dependent_MTases_sf"/>
</dbReference>
<sequence>MGNQVSKRKKKVVKKGDSTQPQEPRSSQASIMTTLESTQAAAVTLLECTMLGLSRQYVEQVQELHYLFKHVFQRNCMAPVDTLLTARGAQCLDIGCGPTATWIIDMAKEYPMTEFTGLDILDVEALNTCTDTDSDNDNITSLLPRHIPSNCHFKQGNVLETIDVGLVGSFDHIYQRFMFNVYPMDDTMKPKFKELADLLKPGGYMEFIEPDMMPKQAGPKYTLLAKALYDRIKPMNNQAVFHGPTIKQCLVEADLEDIQSDYTSLPICWGGYVGKMLYETTVSILIKLGPVLWPALDIDGEYDEQTYTDFVDQAFDECVEYKTYVNFHWAYGKRPVVDTVNKEGLTF</sequence>
<keyword evidence="3" id="KW-1185">Reference proteome</keyword>
<dbReference type="SUPFAM" id="SSF53335">
    <property type="entry name" value="S-adenosyl-L-methionine-dependent methyltransferases"/>
    <property type="match status" value="1"/>
</dbReference>
<gene>
    <name evidence="2" type="primary">ABSGL_07232.1 scaffold 8717</name>
</gene>
<evidence type="ECO:0008006" key="4">
    <source>
        <dbReference type="Google" id="ProtNLM"/>
    </source>
</evidence>
<dbReference type="EMBL" id="LT553527">
    <property type="protein sequence ID" value="SAM01491.1"/>
    <property type="molecule type" value="Genomic_DNA"/>
</dbReference>
<evidence type="ECO:0000313" key="3">
    <source>
        <dbReference type="Proteomes" id="UP000078561"/>
    </source>
</evidence>
<dbReference type="OrthoDB" id="2257279at2759"/>
<proteinExistence type="predicted"/>
<name>A0A163JIC7_ABSGL</name>
<dbReference type="InParanoid" id="A0A163JIC7"/>
<dbReference type="Gene3D" id="3.40.50.150">
    <property type="entry name" value="Vaccinia Virus protein VP39"/>
    <property type="match status" value="1"/>
</dbReference>
<dbReference type="AlphaFoldDB" id="A0A163JIC7"/>
<dbReference type="CDD" id="cd02440">
    <property type="entry name" value="AdoMet_MTases"/>
    <property type="match status" value="1"/>
</dbReference>
<dbReference type="STRING" id="4829.A0A163JIC7"/>
<reference evidence="2" key="1">
    <citation type="submission" date="2016-04" db="EMBL/GenBank/DDBJ databases">
        <authorList>
            <person name="Evans L.H."/>
            <person name="Alamgir A."/>
            <person name="Owens N."/>
            <person name="Weber N.D."/>
            <person name="Virtaneva K."/>
            <person name="Barbian K."/>
            <person name="Babar A."/>
            <person name="Rosenke K."/>
        </authorList>
    </citation>
    <scope>NUCLEOTIDE SEQUENCE [LARGE SCALE GENOMIC DNA]</scope>
    <source>
        <strain evidence="2">CBS 101.48</strain>
    </source>
</reference>
<organism evidence="2">
    <name type="scientific">Absidia glauca</name>
    <name type="common">Pin mould</name>
    <dbReference type="NCBI Taxonomy" id="4829"/>
    <lineage>
        <taxon>Eukaryota</taxon>
        <taxon>Fungi</taxon>
        <taxon>Fungi incertae sedis</taxon>
        <taxon>Mucoromycota</taxon>
        <taxon>Mucoromycotina</taxon>
        <taxon>Mucoromycetes</taxon>
        <taxon>Mucorales</taxon>
        <taxon>Cunninghamellaceae</taxon>
        <taxon>Absidia</taxon>
    </lineage>
</organism>
<dbReference type="Pfam" id="PF13489">
    <property type="entry name" value="Methyltransf_23"/>
    <property type="match status" value="1"/>
</dbReference>
<feature type="region of interest" description="Disordered" evidence="1">
    <location>
        <begin position="1"/>
        <end position="31"/>
    </location>
</feature>
<protein>
    <recommendedName>
        <fullName evidence="4">Methyltransferase domain-containing protein</fullName>
    </recommendedName>
</protein>
<feature type="compositionally biased region" description="Polar residues" evidence="1">
    <location>
        <begin position="18"/>
        <end position="31"/>
    </location>
</feature>
<dbReference type="Proteomes" id="UP000078561">
    <property type="component" value="Unassembled WGS sequence"/>
</dbReference>
<dbReference type="OMA" id="WGGYVGK"/>
<accession>A0A163JIC7</accession>
<feature type="compositionally biased region" description="Basic residues" evidence="1">
    <location>
        <begin position="1"/>
        <end position="13"/>
    </location>
</feature>
<evidence type="ECO:0000256" key="1">
    <source>
        <dbReference type="SAM" id="MobiDB-lite"/>
    </source>
</evidence>
<evidence type="ECO:0000313" key="2">
    <source>
        <dbReference type="EMBL" id="SAM01491.1"/>
    </source>
</evidence>